<evidence type="ECO:0000313" key="2">
    <source>
        <dbReference type="Proteomes" id="UP000237686"/>
    </source>
</evidence>
<dbReference type="AlphaFoldDB" id="A0A8E2USV2"/>
<dbReference type="EMBL" id="PVFZ01000040">
    <property type="protein sequence ID" value="PRF22753.1"/>
    <property type="molecule type" value="Genomic_DNA"/>
</dbReference>
<proteinExistence type="predicted"/>
<accession>A0A8E2USV2</accession>
<protein>
    <submittedName>
        <fullName evidence="1">Nitrilase</fullName>
    </submittedName>
</protein>
<reference evidence="1 2" key="1">
    <citation type="submission" date="2018-03" db="EMBL/GenBank/DDBJ databases">
        <authorList>
            <person name="Nguyen K."/>
            <person name="Fouts D."/>
            <person name="Sutton G."/>
        </authorList>
    </citation>
    <scope>NUCLEOTIDE SEQUENCE [LARGE SCALE GENOMIC DNA]</scope>
    <source>
        <strain evidence="1 2">AU17135</strain>
    </source>
</reference>
<name>A0A8E2USV2_9BURK</name>
<dbReference type="Proteomes" id="UP000237686">
    <property type="component" value="Unassembled WGS sequence"/>
</dbReference>
<comment type="caution">
    <text evidence="1">The sequence shown here is derived from an EMBL/GenBank/DDBJ whole genome shotgun (WGS) entry which is preliminary data.</text>
</comment>
<organism evidence="1 2">
    <name type="scientific">Burkholderia multivorans</name>
    <dbReference type="NCBI Taxonomy" id="87883"/>
    <lineage>
        <taxon>Bacteria</taxon>
        <taxon>Pseudomonadati</taxon>
        <taxon>Pseudomonadota</taxon>
        <taxon>Betaproteobacteria</taxon>
        <taxon>Burkholderiales</taxon>
        <taxon>Burkholderiaceae</taxon>
        <taxon>Burkholderia</taxon>
        <taxon>Burkholderia cepacia complex</taxon>
    </lineage>
</organism>
<sequence length="68" mass="7548">MNSCARATTSTWSAHYARADVFSLHVDERPKRPVVFGASAGQGCCRAGRRPRESTRLRQRIGVSAIRM</sequence>
<gene>
    <name evidence="1" type="ORF">C6P98_14720</name>
</gene>
<evidence type="ECO:0000313" key="1">
    <source>
        <dbReference type="EMBL" id="PRF22753.1"/>
    </source>
</evidence>